<name>A0A0V1MIB0_9BILA</name>
<accession>A0A0V1MIB0</accession>
<sequence>MKRFSRKPVPETNILHVEPNLFKIIRYVLELTKNITRNFIFIVLLKYLLRNQQFITTKLIFKRKIK</sequence>
<protein>
    <submittedName>
        <fullName evidence="1">Uncharacterized protein</fullName>
    </submittedName>
</protein>
<keyword evidence="2" id="KW-1185">Reference proteome</keyword>
<evidence type="ECO:0000313" key="2">
    <source>
        <dbReference type="Proteomes" id="UP000054843"/>
    </source>
</evidence>
<gene>
    <name evidence="1" type="ORF">T10_4770</name>
</gene>
<comment type="caution">
    <text evidence="1">The sequence shown here is derived from an EMBL/GenBank/DDBJ whole genome shotgun (WGS) entry which is preliminary data.</text>
</comment>
<dbReference type="AlphaFoldDB" id="A0A0V1MIB0"/>
<organism evidence="1 2">
    <name type="scientific">Trichinella papuae</name>
    <dbReference type="NCBI Taxonomy" id="268474"/>
    <lineage>
        <taxon>Eukaryota</taxon>
        <taxon>Metazoa</taxon>
        <taxon>Ecdysozoa</taxon>
        <taxon>Nematoda</taxon>
        <taxon>Enoplea</taxon>
        <taxon>Dorylaimia</taxon>
        <taxon>Trichinellida</taxon>
        <taxon>Trichinellidae</taxon>
        <taxon>Trichinella</taxon>
    </lineage>
</organism>
<dbReference type="Proteomes" id="UP000054843">
    <property type="component" value="Unassembled WGS sequence"/>
</dbReference>
<reference evidence="1 2" key="1">
    <citation type="submission" date="2015-01" db="EMBL/GenBank/DDBJ databases">
        <title>Evolution of Trichinella species and genotypes.</title>
        <authorList>
            <person name="Korhonen P.K."/>
            <person name="Edoardo P."/>
            <person name="Giuseppe L.R."/>
            <person name="Gasser R.B."/>
        </authorList>
    </citation>
    <scope>NUCLEOTIDE SEQUENCE [LARGE SCALE GENOMIC DNA]</scope>
    <source>
        <strain evidence="1">ISS1980</strain>
    </source>
</reference>
<proteinExistence type="predicted"/>
<evidence type="ECO:0000313" key="1">
    <source>
        <dbReference type="EMBL" id="KRZ71592.1"/>
    </source>
</evidence>
<dbReference type="EMBL" id="JYDO01000093">
    <property type="protein sequence ID" value="KRZ71592.1"/>
    <property type="molecule type" value="Genomic_DNA"/>
</dbReference>